<evidence type="ECO:0000256" key="1">
    <source>
        <dbReference type="SAM" id="Phobius"/>
    </source>
</evidence>
<keyword evidence="1" id="KW-0472">Membrane</keyword>
<sequence>MSENRRNPDVRIGDPERNQAISLLGEHFSAGRLDVQEFDERCARATSARFRSELVTLFEDLPAPRFADPTPQRNPGRGAGGTALVLSVLFAVLALALLVKQPLLAVLALAGLVFWLLHRRG</sequence>
<evidence type="ECO:0000313" key="3">
    <source>
        <dbReference type="EMBL" id="RCW43749.1"/>
    </source>
</evidence>
<reference evidence="3 4" key="1">
    <citation type="submission" date="2018-07" db="EMBL/GenBank/DDBJ databases">
        <title>Genomic Encyclopedia of Type Strains, Phase III (KMG-III): the genomes of soil and plant-associated and newly described type strains.</title>
        <authorList>
            <person name="Whitman W."/>
        </authorList>
    </citation>
    <scope>NUCLEOTIDE SEQUENCE [LARGE SCALE GENOMIC DNA]</scope>
    <source>
        <strain evidence="3 4">CECT 8575</strain>
    </source>
</reference>
<evidence type="ECO:0000313" key="4">
    <source>
        <dbReference type="Proteomes" id="UP000253495"/>
    </source>
</evidence>
<dbReference type="OrthoDB" id="3534574at2"/>
<comment type="caution">
    <text evidence="3">The sequence shown here is derived from an EMBL/GenBank/DDBJ whole genome shotgun (WGS) entry which is preliminary data.</text>
</comment>
<accession>A0A368VPT2</accession>
<organism evidence="3 4">
    <name type="scientific">Halopolyspora algeriensis</name>
    <dbReference type="NCBI Taxonomy" id="1500506"/>
    <lineage>
        <taxon>Bacteria</taxon>
        <taxon>Bacillati</taxon>
        <taxon>Actinomycetota</taxon>
        <taxon>Actinomycetes</taxon>
        <taxon>Actinomycetes incertae sedis</taxon>
        <taxon>Halopolyspora</taxon>
    </lineage>
</organism>
<evidence type="ECO:0000259" key="2">
    <source>
        <dbReference type="Pfam" id="PF08044"/>
    </source>
</evidence>
<dbReference type="AlphaFoldDB" id="A0A368VPT2"/>
<keyword evidence="1" id="KW-1133">Transmembrane helix</keyword>
<protein>
    <submittedName>
        <fullName evidence="3">Uncharacterized protein DUF1707</fullName>
    </submittedName>
</protein>
<dbReference type="InterPro" id="IPR012551">
    <property type="entry name" value="DUF1707_SHOCT-like"/>
</dbReference>
<feature type="domain" description="DUF1707" evidence="2">
    <location>
        <begin position="10"/>
        <end position="62"/>
    </location>
</feature>
<gene>
    <name evidence="3" type="ORF">DFQ14_106229</name>
</gene>
<name>A0A368VPT2_9ACTN</name>
<dbReference type="RefSeq" id="WP_114453290.1">
    <property type="nucleotide sequence ID" value="NZ_QPJC01000006.1"/>
</dbReference>
<proteinExistence type="predicted"/>
<keyword evidence="1" id="KW-0812">Transmembrane</keyword>
<keyword evidence="4" id="KW-1185">Reference proteome</keyword>
<feature type="transmembrane region" description="Helical" evidence="1">
    <location>
        <begin position="102"/>
        <end position="118"/>
    </location>
</feature>
<dbReference type="Proteomes" id="UP000253495">
    <property type="component" value="Unassembled WGS sequence"/>
</dbReference>
<dbReference type="EMBL" id="QPJC01000006">
    <property type="protein sequence ID" value="RCW43749.1"/>
    <property type="molecule type" value="Genomic_DNA"/>
</dbReference>
<feature type="transmembrane region" description="Helical" evidence="1">
    <location>
        <begin position="78"/>
        <end position="96"/>
    </location>
</feature>
<dbReference type="Pfam" id="PF08044">
    <property type="entry name" value="DUF1707"/>
    <property type="match status" value="1"/>
</dbReference>